<dbReference type="EMBL" id="FR729477">
    <property type="protein sequence ID" value="CBY29324.1"/>
    <property type="molecule type" value="Genomic_DNA"/>
</dbReference>
<accession>A0A0H3P104</accession>
<gene>
    <name evidence="1" type="ordered locus">Y11_32061</name>
</gene>
<name>A0A0H3P104_YERE1</name>
<evidence type="ECO:0000313" key="1">
    <source>
        <dbReference type="EMBL" id="CBY29324.1"/>
    </source>
</evidence>
<dbReference type="KEGG" id="yey:Y11_32061"/>
<dbReference type="AlphaFoldDB" id="A0A0H3P104"/>
<dbReference type="HOGENOM" id="CLU_208995_0_0_6"/>
<reference evidence="1 2" key="1">
    <citation type="journal article" date="2011" name="J. Bacteriol.">
        <title>Complete genome sequence of Yersinia enterocolitica subsp. palearctica serogroup O:3.</title>
        <authorList>
            <person name="Batzilla J."/>
            <person name="Hoper D."/>
            <person name="Antonenka U."/>
            <person name="Heesemann J."/>
            <person name="Rakin A."/>
        </authorList>
    </citation>
    <scope>NUCLEOTIDE SEQUENCE [LARGE SCALE GENOMIC DNA]</scope>
    <source>
        <strain evidence="2">DSM 13030 / CIP 106945 / Y11</strain>
    </source>
</reference>
<dbReference type="Proteomes" id="UP000008084">
    <property type="component" value="Chromosome"/>
</dbReference>
<sequence>MISIHSSYFKLQVRWLLSFTRIIDWRQLIGMHSLAAFLQLELFRM</sequence>
<organism evidence="1 2">
    <name type="scientific">Yersinia enterocolitica subsp. palearctica serotype O:3 (strain DSM 13030 / CIP 106945 / Y11)</name>
    <dbReference type="NCBI Taxonomy" id="930944"/>
    <lineage>
        <taxon>Bacteria</taxon>
        <taxon>Pseudomonadati</taxon>
        <taxon>Pseudomonadota</taxon>
        <taxon>Gammaproteobacteria</taxon>
        <taxon>Enterobacterales</taxon>
        <taxon>Yersiniaceae</taxon>
        <taxon>Yersinia</taxon>
    </lineage>
</organism>
<proteinExistence type="predicted"/>
<dbReference type="PATRIC" id="fig|930944.6.peg.3193"/>
<evidence type="ECO:0000313" key="2">
    <source>
        <dbReference type="Proteomes" id="UP000008084"/>
    </source>
</evidence>
<protein>
    <submittedName>
        <fullName evidence="1">Uncharacterized protein</fullName>
    </submittedName>
</protein>